<evidence type="ECO:0000313" key="2">
    <source>
        <dbReference type="EMBL" id="KAK9805970.1"/>
    </source>
</evidence>
<dbReference type="PANTHER" id="PTHR12110">
    <property type="entry name" value="HYDROXYPYRUVATE ISOMERASE"/>
    <property type="match status" value="1"/>
</dbReference>
<dbReference type="Gene3D" id="3.20.20.150">
    <property type="entry name" value="Divalent-metal-dependent TIM barrel enzymes"/>
    <property type="match status" value="1"/>
</dbReference>
<feature type="domain" description="Xylose isomerase-like TIM barrel" evidence="1">
    <location>
        <begin position="37"/>
        <end position="263"/>
    </location>
</feature>
<dbReference type="InterPro" id="IPR036237">
    <property type="entry name" value="Xyl_isomerase-like_sf"/>
</dbReference>
<dbReference type="Proteomes" id="UP001465755">
    <property type="component" value="Unassembled WGS sequence"/>
</dbReference>
<dbReference type="InterPro" id="IPR013022">
    <property type="entry name" value="Xyl_isomerase-like_TIM-brl"/>
</dbReference>
<accession>A0AAW1PCD8</accession>
<evidence type="ECO:0000259" key="1">
    <source>
        <dbReference type="Pfam" id="PF01261"/>
    </source>
</evidence>
<dbReference type="EMBL" id="JALJOQ010000040">
    <property type="protein sequence ID" value="KAK9805970.1"/>
    <property type="molecule type" value="Genomic_DNA"/>
</dbReference>
<dbReference type="PANTHER" id="PTHR12110:SF41">
    <property type="entry name" value="INOSOSE DEHYDRATASE"/>
    <property type="match status" value="1"/>
</dbReference>
<dbReference type="SUPFAM" id="SSF51658">
    <property type="entry name" value="Xylose isomerase-like"/>
    <property type="match status" value="1"/>
</dbReference>
<proteinExistence type="predicted"/>
<evidence type="ECO:0000313" key="3">
    <source>
        <dbReference type="Proteomes" id="UP001465755"/>
    </source>
</evidence>
<keyword evidence="3" id="KW-1185">Reference proteome</keyword>
<gene>
    <name evidence="2" type="ORF">WJX73_009800</name>
</gene>
<dbReference type="InterPro" id="IPR050312">
    <property type="entry name" value="IolE/XylAMocC-like"/>
</dbReference>
<sequence>MTATSAALSQCPVGIHSKVWVGGWTAEEAEKAIAGTKRADFDLIELDLSRPEDVDAAMTRRLLEKYELKCSGSVGLPKGADISSSDASVREHGRQVLSAALQAVHQCGGNYFGGVNYCAMEKYTQPCSAEQWRYCKSSLKALAREAADHNITWGLEVVNRYVSNILNTAQQAMEMIADVDEPNIVVHLDTLHMNIEEVSIERACRLCGSKLGYIHAGESHWGYLGVGTVDWPSLFRGLAAVDYTGPVTFESFSAAVVSETHSQALCIWRDLWTDPEDVAIKAQQFLHANLQLPFPPG</sequence>
<reference evidence="2 3" key="1">
    <citation type="journal article" date="2024" name="Nat. Commun.">
        <title>Phylogenomics reveals the evolutionary origins of lichenization in chlorophyte algae.</title>
        <authorList>
            <person name="Puginier C."/>
            <person name="Libourel C."/>
            <person name="Otte J."/>
            <person name="Skaloud P."/>
            <person name="Haon M."/>
            <person name="Grisel S."/>
            <person name="Petersen M."/>
            <person name="Berrin J.G."/>
            <person name="Delaux P.M."/>
            <person name="Dal Grande F."/>
            <person name="Keller J."/>
        </authorList>
    </citation>
    <scope>NUCLEOTIDE SEQUENCE [LARGE SCALE GENOMIC DNA]</scope>
    <source>
        <strain evidence="2 3">SAG 2036</strain>
    </source>
</reference>
<comment type="caution">
    <text evidence="2">The sequence shown here is derived from an EMBL/GenBank/DDBJ whole genome shotgun (WGS) entry which is preliminary data.</text>
</comment>
<dbReference type="Pfam" id="PF01261">
    <property type="entry name" value="AP_endonuc_2"/>
    <property type="match status" value="1"/>
</dbReference>
<dbReference type="AlphaFoldDB" id="A0AAW1PCD8"/>
<name>A0AAW1PCD8_9CHLO</name>
<organism evidence="2 3">
    <name type="scientific">Symbiochloris irregularis</name>
    <dbReference type="NCBI Taxonomy" id="706552"/>
    <lineage>
        <taxon>Eukaryota</taxon>
        <taxon>Viridiplantae</taxon>
        <taxon>Chlorophyta</taxon>
        <taxon>core chlorophytes</taxon>
        <taxon>Trebouxiophyceae</taxon>
        <taxon>Trebouxiales</taxon>
        <taxon>Trebouxiaceae</taxon>
        <taxon>Symbiochloris</taxon>
    </lineage>
</organism>
<protein>
    <recommendedName>
        <fullName evidence="1">Xylose isomerase-like TIM barrel domain-containing protein</fullName>
    </recommendedName>
</protein>